<feature type="transmembrane region" description="Helical" evidence="1">
    <location>
        <begin position="78"/>
        <end position="99"/>
    </location>
</feature>
<dbReference type="EMBL" id="CP016621">
    <property type="protein sequence ID" value="ANY85518.1"/>
    <property type="molecule type" value="Genomic_DNA"/>
</dbReference>
<dbReference type="RefSeq" id="WP_099516287.1">
    <property type="nucleotide sequence ID" value="NZ_CP016621.1"/>
</dbReference>
<geneLocation type="plasmid" evidence="2">
    <name>unnamed5</name>
</geneLocation>
<organism evidence="2">
    <name type="scientific">Microvirga ossetica</name>
    <dbReference type="NCBI Taxonomy" id="1882682"/>
    <lineage>
        <taxon>Bacteria</taxon>
        <taxon>Pseudomonadati</taxon>
        <taxon>Pseudomonadota</taxon>
        <taxon>Alphaproteobacteria</taxon>
        <taxon>Hyphomicrobiales</taxon>
        <taxon>Methylobacteriaceae</taxon>
        <taxon>Microvirga</taxon>
    </lineage>
</organism>
<dbReference type="AlphaFoldDB" id="A0A1B2F008"/>
<accession>A0A1B2F008</accession>
<gene>
    <name evidence="2" type="ORF">BB934_45710</name>
</gene>
<dbReference type="KEGG" id="moc:BB934_45710"/>
<proteinExistence type="predicted"/>
<name>A0A1B2F008_9HYPH</name>
<evidence type="ECO:0000256" key="1">
    <source>
        <dbReference type="SAM" id="Phobius"/>
    </source>
</evidence>
<sequence length="100" mass="10974">MTDTANTDLEVLNAEWGDVDGTRKDDGPTGDDYVKQFVPAKEERKPYTEDDYHAFAEAITGAERGAFKIRSRNRIIRILSVLLTVSILGNVAAVVAYALG</sequence>
<evidence type="ECO:0000313" key="2">
    <source>
        <dbReference type="EMBL" id="ANY85518.1"/>
    </source>
</evidence>
<keyword evidence="1" id="KW-1133">Transmembrane helix</keyword>
<reference evidence="2" key="1">
    <citation type="submission" date="2016-07" db="EMBL/GenBank/DDBJ databases">
        <title>Microvirga ossetica sp. nov. a new species of rhizobia isolated from root nodules of the legume species Vicia alpestris Steven originated from North Ossetia region in the Caucasus.</title>
        <authorList>
            <person name="Safronova V.I."/>
            <person name="Kuznetsova I.G."/>
            <person name="Sazanova A.L."/>
            <person name="Belimov A."/>
            <person name="Andronov E."/>
            <person name="Osledkin Y.S."/>
            <person name="Onishchuk O.P."/>
            <person name="Kurchak O.N."/>
            <person name="Shaposhnikov A.I."/>
            <person name="Willems A."/>
            <person name="Tikhonovich I.A."/>
        </authorList>
    </citation>
    <scope>NUCLEOTIDE SEQUENCE [LARGE SCALE GENOMIC DNA]</scope>
    <source>
        <strain evidence="2">V5/3M</strain>
        <plasmid evidence="2">unnamed5</plasmid>
    </source>
</reference>
<protein>
    <submittedName>
        <fullName evidence="2">Uncharacterized protein</fullName>
    </submittedName>
</protein>
<keyword evidence="1" id="KW-0472">Membrane</keyword>
<keyword evidence="2" id="KW-0614">Plasmid</keyword>
<keyword evidence="1" id="KW-0812">Transmembrane</keyword>